<keyword evidence="5" id="KW-1185">Reference proteome</keyword>
<protein>
    <submittedName>
        <fullName evidence="4">40s ribosomal protein s23</fullName>
    </submittedName>
</protein>
<sequence>MSSNKPRGLLAARKLRNLRLEGIWRDRIYKRPKIYGTSRSVNSTGIQLEKLGVEAKQSNSLIRHGPVRAHVTSNRNVFRFVPTDYGFDLSDNSDVPISPKHKRGVLPRVHFKVVKVSGVGILSRRRMSRKVLCLFPLVRIAANSS</sequence>
<evidence type="ECO:0000313" key="5">
    <source>
        <dbReference type="Proteomes" id="UP001215280"/>
    </source>
</evidence>
<proteinExistence type="inferred from homology"/>
<gene>
    <name evidence="4" type="ORF">DFH07DRAFT_1061559</name>
</gene>
<dbReference type="GO" id="GO:0006412">
    <property type="term" value="P:translation"/>
    <property type="evidence" value="ECO:0007669"/>
    <property type="project" value="InterPro"/>
</dbReference>
<dbReference type="GO" id="GO:0005840">
    <property type="term" value="C:ribosome"/>
    <property type="evidence" value="ECO:0007669"/>
    <property type="project" value="UniProtKB-KW"/>
</dbReference>
<name>A0AAD7NAW4_9AGAR</name>
<organism evidence="4 5">
    <name type="scientific">Mycena maculata</name>
    <dbReference type="NCBI Taxonomy" id="230809"/>
    <lineage>
        <taxon>Eukaryota</taxon>
        <taxon>Fungi</taxon>
        <taxon>Dikarya</taxon>
        <taxon>Basidiomycota</taxon>
        <taxon>Agaricomycotina</taxon>
        <taxon>Agaricomycetes</taxon>
        <taxon>Agaricomycetidae</taxon>
        <taxon>Agaricales</taxon>
        <taxon>Marasmiineae</taxon>
        <taxon>Mycenaceae</taxon>
        <taxon>Mycena</taxon>
    </lineage>
</organism>
<evidence type="ECO:0000256" key="3">
    <source>
        <dbReference type="ARBA" id="ARBA00023274"/>
    </source>
</evidence>
<dbReference type="InterPro" id="IPR006032">
    <property type="entry name" value="Ribosomal_uS12"/>
</dbReference>
<dbReference type="Proteomes" id="UP001215280">
    <property type="component" value="Unassembled WGS sequence"/>
</dbReference>
<dbReference type="AlphaFoldDB" id="A0AAD7NAW4"/>
<comment type="caution">
    <text evidence="4">The sequence shown here is derived from an EMBL/GenBank/DDBJ whole genome shotgun (WGS) entry which is preliminary data.</text>
</comment>
<comment type="similarity">
    <text evidence="1">Belongs to the universal ribosomal protein uS12 family.</text>
</comment>
<dbReference type="Gene3D" id="2.40.50.140">
    <property type="entry name" value="Nucleic acid-binding proteins"/>
    <property type="match status" value="1"/>
</dbReference>
<dbReference type="Pfam" id="PF00164">
    <property type="entry name" value="Ribosom_S12_S23"/>
    <property type="match status" value="1"/>
</dbReference>
<dbReference type="EMBL" id="JARJLG010000072">
    <property type="protein sequence ID" value="KAJ7753113.1"/>
    <property type="molecule type" value="Genomic_DNA"/>
</dbReference>
<dbReference type="GO" id="GO:1990904">
    <property type="term" value="C:ribonucleoprotein complex"/>
    <property type="evidence" value="ECO:0007669"/>
    <property type="project" value="UniProtKB-KW"/>
</dbReference>
<evidence type="ECO:0000256" key="2">
    <source>
        <dbReference type="ARBA" id="ARBA00022980"/>
    </source>
</evidence>
<evidence type="ECO:0000256" key="1">
    <source>
        <dbReference type="ARBA" id="ARBA00005657"/>
    </source>
</evidence>
<evidence type="ECO:0000313" key="4">
    <source>
        <dbReference type="EMBL" id="KAJ7753113.1"/>
    </source>
</evidence>
<dbReference type="GO" id="GO:0003735">
    <property type="term" value="F:structural constituent of ribosome"/>
    <property type="evidence" value="ECO:0007669"/>
    <property type="project" value="InterPro"/>
</dbReference>
<accession>A0AAD7NAW4</accession>
<dbReference type="InterPro" id="IPR012340">
    <property type="entry name" value="NA-bd_OB-fold"/>
</dbReference>
<keyword evidence="2 4" id="KW-0689">Ribosomal protein</keyword>
<keyword evidence="3" id="KW-0687">Ribonucleoprotein</keyword>
<reference evidence="4" key="1">
    <citation type="submission" date="2023-03" db="EMBL/GenBank/DDBJ databases">
        <title>Massive genome expansion in bonnet fungi (Mycena s.s.) driven by repeated elements and novel gene families across ecological guilds.</title>
        <authorList>
            <consortium name="Lawrence Berkeley National Laboratory"/>
            <person name="Harder C.B."/>
            <person name="Miyauchi S."/>
            <person name="Viragh M."/>
            <person name="Kuo A."/>
            <person name="Thoen E."/>
            <person name="Andreopoulos B."/>
            <person name="Lu D."/>
            <person name="Skrede I."/>
            <person name="Drula E."/>
            <person name="Henrissat B."/>
            <person name="Morin E."/>
            <person name="Kohler A."/>
            <person name="Barry K."/>
            <person name="LaButti K."/>
            <person name="Morin E."/>
            <person name="Salamov A."/>
            <person name="Lipzen A."/>
            <person name="Mereny Z."/>
            <person name="Hegedus B."/>
            <person name="Baldrian P."/>
            <person name="Stursova M."/>
            <person name="Weitz H."/>
            <person name="Taylor A."/>
            <person name="Grigoriev I.V."/>
            <person name="Nagy L.G."/>
            <person name="Martin F."/>
            <person name="Kauserud H."/>
        </authorList>
    </citation>
    <scope>NUCLEOTIDE SEQUENCE</scope>
    <source>
        <strain evidence="4">CBHHK188m</strain>
    </source>
</reference>